<organism evidence="2 3">
    <name type="scientific">Alloprevotella tannerae</name>
    <dbReference type="NCBI Taxonomy" id="76122"/>
    <lineage>
        <taxon>Bacteria</taxon>
        <taxon>Pseudomonadati</taxon>
        <taxon>Bacteroidota</taxon>
        <taxon>Bacteroidia</taxon>
        <taxon>Bacteroidales</taxon>
        <taxon>Prevotellaceae</taxon>
        <taxon>Alloprevotella</taxon>
    </lineage>
</organism>
<keyword evidence="2" id="KW-0645">Protease</keyword>
<sequence>MNQPNTPLNRQRKSAFRLLFVLLLTTLASTLSAQTLHGIVTDGSKHRLKGVSVSLLDSSRLILSFAVSAADGRFSLEVPDGKRGALLRFSRMGYAADTLDLQAFKNGQTVVLGAREQALREVQVRAQAIQQRGDTIDYLVSRFKNAQDRSIADVLKKMPGLKVSEDGGISYQGKPINKFYVEGMDMMGGKYAMVSENLSADKVSKVQVMENHQPVKALKDVSFSENAALNIILKPDAKDVWQGALDGAIGCQLQGDKDLLGDVRAIAMLFSRRKQSLSMYKFNNTGKDIRQEISQKSIFDVAAPTAGGFVSNLSTGSDVLSNERTAFSRTHIFGNSWLFKLSKDAELRTQLTGLWDKSAVRQQYRTIYTDVVGDSVIDEVSSANSYQAAYSGELLYIINSDKLYLRNTASGYIDFNHSFGQAQLNGRSVVQAVSPHRSYFSDYIDFVRRFSGGKSFGMKAYFSYNYLPSSLLLADNSWQVLNQHALYWGLSTNFRHRLFGFNITYDAGLKGVRQQLRLHNFMAHQRYIAADNKAYLIPSFAYKTERFEVALDADVNLYLRRLDDERKVDLTVNPTFLLAYKPTARWSFRCFAGLYKGLLEGTSALEAPIFTSYTSLRRGNGKPDFVRSANLSATIAYKNVLKGYFANLNMHTSRTGHVLLYRNALHPTYFYYQTMPTDLHTHSSNYGLEGEVSKSFDWKHLLLSLSGQQSWNNSNVLLQTSIIPIRMLNGGARASVSIRPVAWLSLFGKTEFSYSKQQRRDALRAASPTYLYYRHALRAGVVFGAWQLNWNNELFHDNDDASSAHFFADVDLRYVKKQFEVGFYLHNIFGHSTFERRYITSTQRSYTLTTLRPREFLVRAAFSF</sequence>
<dbReference type="RefSeq" id="WP_303762768.1">
    <property type="nucleotide sequence ID" value="NZ_JABZGR010000002.1"/>
</dbReference>
<dbReference type="AlphaFoldDB" id="A0A929RXV4"/>
<gene>
    <name evidence="2" type="ORF">HXK21_01360</name>
</gene>
<feature type="signal peptide" evidence="1">
    <location>
        <begin position="1"/>
        <end position="33"/>
    </location>
</feature>
<protein>
    <submittedName>
        <fullName evidence="2">Carboxypeptidase regulatory-like domain-containing protein</fullName>
    </submittedName>
</protein>
<keyword evidence="2" id="KW-0121">Carboxypeptidase</keyword>
<dbReference type="Proteomes" id="UP000704068">
    <property type="component" value="Unassembled WGS sequence"/>
</dbReference>
<dbReference type="EMBL" id="JABZGR010000002">
    <property type="protein sequence ID" value="MBF0969679.1"/>
    <property type="molecule type" value="Genomic_DNA"/>
</dbReference>
<dbReference type="SUPFAM" id="SSF49464">
    <property type="entry name" value="Carboxypeptidase regulatory domain-like"/>
    <property type="match status" value="1"/>
</dbReference>
<proteinExistence type="predicted"/>
<evidence type="ECO:0000313" key="2">
    <source>
        <dbReference type="EMBL" id="MBF0969679.1"/>
    </source>
</evidence>
<name>A0A929RXV4_9BACT</name>
<dbReference type="SUPFAM" id="SSF56935">
    <property type="entry name" value="Porins"/>
    <property type="match status" value="1"/>
</dbReference>
<feature type="chain" id="PRO_5037256044" evidence="1">
    <location>
        <begin position="34"/>
        <end position="864"/>
    </location>
</feature>
<comment type="caution">
    <text evidence="2">The sequence shown here is derived from an EMBL/GenBank/DDBJ whole genome shotgun (WGS) entry which is preliminary data.</text>
</comment>
<keyword evidence="2" id="KW-0378">Hydrolase</keyword>
<dbReference type="InterPro" id="IPR008969">
    <property type="entry name" value="CarboxyPept-like_regulatory"/>
</dbReference>
<evidence type="ECO:0000313" key="3">
    <source>
        <dbReference type="Proteomes" id="UP000704068"/>
    </source>
</evidence>
<accession>A0A929RXV4</accession>
<evidence type="ECO:0000256" key="1">
    <source>
        <dbReference type="SAM" id="SignalP"/>
    </source>
</evidence>
<dbReference type="GO" id="GO:0004180">
    <property type="term" value="F:carboxypeptidase activity"/>
    <property type="evidence" value="ECO:0007669"/>
    <property type="project" value="UniProtKB-KW"/>
</dbReference>
<reference evidence="2" key="1">
    <citation type="submission" date="2020-04" db="EMBL/GenBank/DDBJ databases">
        <title>Deep metagenomics examines the oral microbiome during advanced dental caries in children, revealing novel taxa and co-occurrences with host molecules.</title>
        <authorList>
            <person name="Baker J.L."/>
            <person name="Morton J.T."/>
            <person name="Dinis M."/>
            <person name="Alvarez R."/>
            <person name="Tran N.C."/>
            <person name="Knight R."/>
            <person name="Edlund A."/>
        </authorList>
    </citation>
    <scope>NUCLEOTIDE SEQUENCE</scope>
    <source>
        <strain evidence="2">JCVI_34_bin.1</strain>
    </source>
</reference>
<keyword evidence="1" id="KW-0732">Signal</keyword>